<dbReference type="PANTHER" id="PTHR14340">
    <property type="entry name" value="MICROFIBRIL-ASSOCIATED GLYCOPROTEIN 3"/>
    <property type="match status" value="1"/>
</dbReference>
<feature type="domain" description="Fibronectin type-III" evidence="2">
    <location>
        <begin position="120"/>
        <end position="150"/>
    </location>
</feature>
<dbReference type="InterPro" id="IPR036179">
    <property type="entry name" value="Ig-like_dom_sf"/>
</dbReference>
<evidence type="ECO:0000256" key="1">
    <source>
        <dbReference type="ARBA" id="ARBA00023319"/>
    </source>
</evidence>
<accession>A0A0P4VRH5</accession>
<dbReference type="AlphaFoldDB" id="A0A0P4VRH5"/>
<dbReference type="InterPro" id="IPR003961">
    <property type="entry name" value="FN3_dom"/>
</dbReference>
<dbReference type="SUPFAM" id="SSF48726">
    <property type="entry name" value="Immunoglobulin"/>
    <property type="match status" value="1"/>
</dbReference>
<dbReference type="EMBL" id="GDRN01103778">
    <property type="protein sequence ID" value="JAI58022.1"/>
    <property type="molecule type" value="Transcribed_RNA"/>
</dbReference>
<dbReference type="Pfam" id="PF07679">
    <property type="entry name" value="I-set"/>
    <property type="match status" value="1"/>
</dbReference>
<proteinExistence type="predicted"/>
<dbReference type="FunFam" id="2.60.40.10:FF:000051">
    <property type="entry name" value="Uncharacterized protein, isoform J"/>
    <property type="match status" value="1"/>
</dbReference>
<name>A0A0P4VRH5_SCYOL</name>
<evidence type="ECO:0000259" key="2">
    <source>
        <dbReference type="PROSITE" id="PS50853"/>
    </source>
</evidence>
<dbReference type="CDD" id="cd00063">
    <property type="entry name" value="FN3"/>
    <property type="match status" value="1"/>
</dbReference>
<reference evidence="3" key="1">
    <citation type="submission" date="2015-09" db="EMBL/GenBank/DDBJ databases">
        <title>Scylla olivacea transcriptome.</title>
        <authorList>
            <person name="Ikhwanuddin M."/>
        </authorList>
    </citation>
    <scope>NUCLEOTIDE SEQUENCE</scope>
</reference>
<evidence type="ECO:0000313" key="3">
    <source>
        <dbReference type="EMBL" id="JAI58022.1"/>
    </source>
</evidence>
<sequence>MRYVFINKTQELEVTHMLAPTVKPKILGPLHDIRIKAGQVLHVDVDYIGEPQPSVFWYNDDKELLADVRTTITAINNHSVFHAVNTTRGDSGQYKIRLKNDSGEDQGTFNVIVLDTPGSPEGPLNYDEIQANSVDISWNPPKDDGGSPIT</sequence>
<dbReference type="InterPro" id="IPR013783">
    <property type="entry name" value="Ig-like_fold"/>
</dbReference>
<dbReference type="Gene3D" id="2.60.40.10">
    <property type="entry name" value="Immunoglobulins"/>
    <property type="match status" value="2"/>
</dbReference>
<dbReference type="PROSITE" id="PS50853">
    <property type="entry name" value="FN3"/>
    <property type="match status" value="1"/>
</dbReference>
<dbReference type="InterPro" id="IPR013098">
    <property type="entry name" value="Ig_I-set"/>
</dbReference>
<dbReference type="GO" id="GO:0030154">
    <property type="term" value="P:cell differentiation"/>
    <property type="evidence" value="ECO:0007669"/>
    <property type="project" value="UniProtKB-ARBA"/>
</dbReference>
<dbReference type="PANTHER" id="PTHR14340:SF9">
    <property type="entry name" value="FIBRONECTIN TYPE-III DOMAIN-CONTAINING PROTEIN"/>
    <property type="match status" value="1"/>
</dbReference>
<organism evidence="3">
    <name type="scientific">Scylla olivacea</name>
    <name type="common">Orange mud crab</name>
    <name type="synonym">Cancer olivacea</name>
    <dbReference type="NCBI Taxonomy" id="85551"/>
    <lineage>
        <taxon>Eukaryota</taxon>
        <taxon>Metazoa</taxon>
        <taxon>Ecdysozoa</taxon>
        <taxon>Arthropoda</taxon>
        <taxon>Crustacea</taxon>
        <taxon>Multicrustacea</taxon>
        <taxon>Malacostraca</taxon>
        <taxon>Eumalacostraca</taxon>
        <taxon>Eucarida</taxon>
        <taxon>Decapoda</taxon>
        <taxon>Pleocyemata</taxon>
        <taxon>Brachyura</taxon>
        <taxon>Eubrachyura</taxon>
        <taxon>Portunoidea</taxon>
        <taxon>Portunidae</taxon>
        <taxon>Portuninae</taxon>
        <taxon>Scylla</taxon>
    </lineage>
</organism>
<dbReference type="GO" id="GO:0009653">
    <property type="term" value="P:anatomical structure morphogenesis"/>
    <property type="evidence" value="ECO:0007669"/>
    <property type="project" value="UniProtKB-ARBA"/>
</dbReference>
<dbReference type="InterPro" id="IPR036116">
    <property type="entry name" value="FN3_sf"/>
</dbReference>
<dbReference type="SUPFAM" id="SSF49265">
    <property type="entry name" value="Fibronectin type III"/>
    <property type="match status" value="1"/>
</dbReference>
<keyword evidence="1" id="KW-0393">Immunoglobulin domain</keyword>
<protein>
    <recommendedName>
        <fullName evidence="2">Fibronectin type-III domain-containing protein</fullName>
    </recommendedName>
</protein>